<dbReference type="EMBL" id="CP109019">
    <property type="protein sequence ID" value="WUT87336.1"/>
    <property type="molecule type" value="Genomic_DNA"/>
</dbReference>
<evidence type="ECO:0000313" key="1">
    <source>
        <dbReference type="EMBL" id="WUT87336.1"/>
    </source>
</evidence>
<dbReference type="RefSeq" id="WP_329404347.1">
    <property type="nucleotide sequence ID" value="NZ_CP109019.1"/>
</dbReference>
<evidence type="ECO:0000313" key="2">
    <source>
        <dbReference type="Proteomes" id="UP001432060"/>
    </source>
</evidence>
<name>A0ABZ1XX50_9ACTN</name>
<dbReference type="Proteomes" id="UP001432060">
    <property type="component" value="Chromosome"/>
</dbReference>
<organism evidence="1 2">
    <name type="scientific">Streptomyces melanogenes</name>
    <dbReference type="NCBI Taxonomy" id="67326"/>
    <lineage>
        <taxon>Bacteria</taxon>
        <taxon>Bacillati</taxon>
        <taxon>Actinomycetota</taxon>
        <taxon>Actinomycetes</taxon>
        <taxon>Kitasatosporales</taxon>
        <taxon>Streptomycetaceae</taxon>
        <taxon>Streptomyces</taxon>
    </lineage>
</organism>
<sequence>MSDYWTPVHHALEHEDAETLARLLADGADPNEDLGNMTLLTHAIDTEEVSGVLIRIARGATGFWGHGDDPLQGADVAAFRTACHAAARSVHGMADALTPAGSMPSFHTAVITTSSGRSVVLCHAVLPVVAFVASPPDDGAPLPDFTPPPAWAAAFEMGGFRLLDVDELGMPLASADTSDLAGEELEQVGYWRPNTVGELMFNWWD</sequence>
<protein>
    <submittedName>
        <fullName evidence="1">Ankyrin repeat domain-containing protein</fullName>
    </submittedName>
</protein>
<keyword evidence="2" id="KW-1185">Reference proteome</keyword>
<dbReference type="InterPro" id="IPR036770">
    <property type="entry name" value="Ankyrin_rpt-contain_sf"/>
</dbReference>
<proteinExistence type="predicted"/>
<accession>A0ABZ1XX50</accession>
<gene>
    <name evidence="1" type="ORF">OG515_36575</name>
</gene>
<dbReference type="Gene3D" id="1.25.40.20">
    <property type="entry name" value="Ankyrin repeat-containing domain"/>
    <property type="match status" value="1"/>
</dbReference>
<reference evidence="1" key="1">
    <citation type="submission" date="2022-10" db="EMBL/GenBank/DDBJ databases">
        <title>The complete genomes of actinobacterial strains from the NBC collection.</title>
        <authorList>
            <person name="Joergensen T.S."/>
            <person name="Alvarez Arevalo M."/>
            <person name="Sterndorff E.B."/>
            <person name="Faurdal D."/>
            <person name="Vuksanovic O."/>
            <person name="Mourched A.-S."/>
            <person name="Charusanti P."/>
            <person name="Shaw S."/>
            <person name="Blin K."/>
            <person name="Weber T."/>
        </authorList>
    </citation>
    <scope>NUCLEOTIDE SEQUENCE</scope>
    <source>
        <strain evidence="1">NBC_00668</strain>
    </source>
</reference>